<reference evidence="4 5" key="1">
    <citation type="submission" date="2019-11" db="EMBL/GenBank/DDBJ databases">
        <title>Draft genome of Amycolatopsis RM579.</title>
        <authorList>
            <person name="Duangmal K."/>
            <person name="Mingma R."/>
        </authorList>
    </citation>
    <scope>NUCLEOTIDE SEQUENCE [LARGE SCALE GENOMIC DNA]</scope>
    <source>
        <strain evidence="4 5">RM579</strain>
    </source>
</reference>
<evidence type="ECO:0000256" key="2">
    <source>
        <dbReference type="ARBA" id="ARBA00022553"/>
    </source>
</evidence>
<dbReference type="InterPro" id="IPR009081">
    <property type="entry name" value="PP-bd_ACP"/>
</dbReference>
<dbReference type="Pfam" id="PF00550">
    <property type="entry name" value="PP-binding"/>
    <property type="match status" value="1"/>
</dbReference>
<dbReference type="SUPFAM" id="SSF47336">
    <property type="entry name" value="ACP-like"/>
    <property type="match status" value="1"/>
</dbReference>
<dbReference type="Proteomes" id="UP000440096">
    <property type="component" value="Unassembled WGS sequence"/>
</dbReference>
<proteinExistence type="predicted"/>
<dbReference type="SMART" id="SM00823">
    <property type="entry name" value="PKS_PP"/>
    <property type="match status" value="1"/>
</dbReference>
<feature type="domain" description="Carrier" evidence="3">
    <location>
        <begin position="9"/>
        <end position="86"/>
    </location>
</feature>
<dbReference type="AlphaFoldDB" id="A0A6N7ZCP5"/>
<dbReference type="EMBL" id="WMBA01000110">
    <property type="protein sequence ID" value="MTD59530.1"/>
    <property type="molecule type" value="Genomic_DNA"/>
</dbReference>
<keyword evidence="1" id="KW-0596">Phosphopantetheine</keyword>
<accession>A0A6N7ZCP5</accession>
<evidence type="ECO:0000256" key="1">
    <source>
        <dbReference type="ARBA" id="ARBA00022450"/>
    </source>
</evidence>
<gene>
    <name evidence="4" type="ORF">GKO32_36930</name>
</gene>
<name>A0A6N7ZCP5_9PSEU</name>
<dbReference type="GO" id="GO:0031177">
    <property type="term" value="F:phosphopantetheine binding"/>
    <property type="evidence" value="ECO:0007669"/>
    <property type="project" value="InterPro"/>
</dbReference>
<protein>
    <recommendedName>
        <fullName evidence="3">Carrier domain-containing protein</fullName>
    </recommendedName>
</protein>
<dbReference type="Gene3D" id="1.10.1200.10">
    <property type="entry name" value="ACP-like"/>
    <property type="match status" value="1"/>
</dbReference>
<dbReference type="InterPro" id="IPR020806">
    <property type="entry name" value="PKS_PP-bd"/>
</dbReference>
<comment type="caution">
    <text evidence="4">The sequence shown here is derived from an EMBL/GenBank/DDBJ whole genome shotgun (WGS) entry which is preliminary data.</text>
</comment>
<evidence type="ECO:0000313" key="4">
    <source>
        <dbReference type="EMBL" id="MTD59530.1"/>
    </source>
</evidence>
<sequence>MVNQTKQISEADAIRSWLRQQISQHTDRSLDLLENDVPLSSYGMDSISAISLAVEIEERYGLELDTDTLWEYRTIDRLVQLLTTLTPA</sequence>
<dbReference type="PROSITE" id="PS50075">
    <property type="entry name" value="CARRIER"/>
    <property type="match status" value="1"/>
</dbReference>
<evidence type="ECO:0000259" key="3">
    <source>
        <dbReference type="PROSITE" id="PS50075"/>
    </source>
</evidence>
<evidence type="ECO:0000313" key="5">
    <source>
        <dbReference type="Proteomes" id="UP000440096"/>
    </source>
</evidence>
<dbReference type="InterPro" id="IPR036736">
    <property type="entry name" value="ACP-like_sf"/>
</dbReference>
<keyword evidence="5" id="KW-1185">Reference proteome</keyword>
<keyword evidence="2" id="KW-0597">Phosphoprotein</keyword>
<organism evidence="4 5">
    <name type="scientific">Amycolatopsis pithecellobii</name>
    <dbReference type="NCBI Taxonomy" id="664692"/>
    <lineage>
        <taxon>Bacteria</taxon>
        <taxon>Bacillati</taxon>
        <taxon>Actinomycetota</taxon>
        <taxon>Actinomycetes</taxon>
        <taxon>Pseudonocardiales</taxon>
        <taxon>Pseudonocardiaceae</taxon>
        <taxon>Amycolatopsis</taxon>
    </lineage>
</organism>